<dbReference type="PANTHER" id="PTHR43280">
    <property type="entry name" value="ARAC-FAMILY TRANSCRIPTIONAL REGULATOR"/>
    <property type="match status" value="1"/>
</dbReference>
<dbReference type="Pfam" id="PF12833">
    <property type="entry name" value="HTH_18"/>
    <property type="match status" value="1"/>
</dbReference>
<dbReference type="PANTHER" id="PTHR43280:SF2">
    <property type="entry name" value="HTH-TYPE TRANSCRIPTIONAL REGULATOR EXSA"/>
    <property type="match status" value="1"/>
</dbReference>
<dbReference type="EMBL" id="JABFOR010000007">
    <property type="protein sequence ID" value="NOJ70459.1"/>
    <property type="molecule type" value="Genomic_DNA"/>
</dbReference>
<organism evidence="7 8">
    <name type="scientific">Paenibacillus alvei</name>
    <name type="common">Bacillus alvei</name>
    <dbReference type="NCBI Taxonomy" id="44250"/>
    <lineage>
        <taxon>Bacteria</taxon>
        <taxon>Bacillati</taxon>
        <taxon>Bacillota</taxon>
        <taxon>Bacilli</taxon>
        <taxon>Bacillales</taxon>
        <taxon>Paenibacillaceae</taxon>
        <taxon>Paenibacillus</taxon>
    </lineage>
</organism>
<evidence type="ECO:0000259" key="5">
    <source>
        <dbReference type="PROSITE" id="PS01124"/>
    </source>
</evidence>
<evidence type="ECO:0000256" key="2">
    <source>
        <dbReference type="ARBA" id="ARBA00023125"/>
    </source>
</evidence>
<name>A0AAP6ZUJ5_PAEAL</name>
<dbReference type="SUPFAM" id="SSF52172">
    <property type="entry name" value="CheY-like"/>
    <property type="match status" value="1"/>
</dbReference>
<dbReference type="SMART" id="SM00342">
    <property type="entry name" value="HTH_ARAC"/>
    <property type="match status" value="1"/>
</dbReference>
<evidence type="ECO:0000256" key="1">
    <source>
        <dbReference type="ARBA" id="ARBA00023015"/>
    </source>
</evidence>
<accession>A0AAP6ZUJ5</accession>
<keyword evidence="1" id="KW-0805">Transcription regulation</keyword>
<dbReference type="PROSITE" id="PS01124">
    <property type="entry name" value="HTH_ARAC_FAMILY_2"/>
    <property type="match status" value="1"/>
</dbReference>
<dbReference type="PRINTS" id="PR00032">
    <property type="entry name" value="HTHARAC"/>
</dbReference>
<dbReference type="CDD" id="cd17536">
    <property type="entry name" value="REC_YesN-like"/>
    <property type="match status" value="1"/>
</dbReference>
<dbReference type="RefSeq" id="WP_171415962.1">
    <property type="nucleotide sequence ID" value="NZ_JABFOR010000007.1"/>
</dbReference>
<dbReference type="GO" id="GO:0000160">
    <property type="term" value="P:phosphorelay signal transduction system"/>
    <property type="evidence" value="ECO:0007669"/>
    <property type="project" value="InterPro"/>
</dbReference>
<evidence type="ECO:0000259" key="6">
    <source>
        <dbReference type="PROSITE" id="PS50110"/>
    </source>
</evidence>
<feature type="domain" description="HTH araC/xylS-type" evidence="5">
    <location>
        <begin position="356"/>
        <end position="454"/>
    </location>
</feature>
<dbReference type="Pfam" id="PF17853">
    <property type="entry name" value="GGDEF_2"/>
    <property type="match status" value="1"/>
</dbReference>
<dbReference type="InterPro" id="IPR001789">
    <property type="entry name" value="Sig_transdc_resp-reg_receiver"/>
</dbReference>
<keyword evidence="4" id="KW-0597">Phosphoprotein</keyword>
<proteinExistence type="predicted"/>
<evidence type="ECO:0000313" key="7">
    <source>
        <dbReference type="EMBL" id="NOJ70459.1"/>
    </source>
</evidence>
<keyword evidence="3" id="KW-0804">Transcription</keyword>
<dbReference type="InterPro" id="IPR020449">
    <property type="entry name" value="Tscrpt_reg_AraC-type_HTH"/>
</dbReference>
<dbReference type="Gene3D" id="1.10.10.60">
    <property type="entry name" value="Homeodomain-like"/>
    <property type="match status" value="2"/>
</dbReference>
<dbReference type="SUPFAM" id="SSF46689">
    <property type="entry name" value="Homeodomain-like"/>
    <property type="match status" value="2"/>
</dbReference>
<dbReference type="GO" id="GO:0003700">
    <property type="term" value="F:DNA-binding transcription factor activity"/>
    <property type="evidence" value="ECO:0007669"/>
    <property type="project" value="InterPro"/>
</dbReference>
<dbReference type="InterPro" id="IPR018062">
    <property type="entry name" value="HTH_AraC-typ_CS"/>
</dbReference>
<dbReference type="Proteomes" id="UP000552038">
    <property type="component" value="Unassembled WGS sequence"/>
</dbReference>
<keyword evidence="2" id="KW-0238">DNA-binding</keyword>
<dbReference type="InterPro" id="IPR018060">
    <property type="entry name" value="HTH_AraC"/>
</dbReference>
<sequence length="456" mass="52259">MYRLLIADDEALEREGLEWIITRMMPDTFEIIHADNGRVAIQKADEHRPHIVLMDVRMPGIQGLDALKEIKERNPLVKMVLITAYEYFDYAKQALSLGVKEYLVKPAKREQIVSILQRLVDEIKDERRKRDEQLAIRDKFFQLLPLAETELSLALMADQAYMADALQLADILELSLDRGYAIVVAIKDIKSASGLQLAENWQLAIDAVKSAVKEQIKDRFNWIASPIIHEHMAIFILDKETIQGEPMKEDVSGIGTEIINSLRRQCGLDVMIGVGTIQHHIEGIRRSYYEAVFASTCPNSWGSLCRFEDLQLAAGNASWQPDDRYEHGTAAEGAYVEHAIKRIREEREQQTGNVVDRAAAYILDRYDEELSLEEVAEHVHLNPHYFSKVFKQQTGETFIDYVTRLRIDKAKALILDGQYSLKEVCYMVGYKDPNYFSRVFKKVTGVTPTEYRSTEN</sequence>
<gene>
    <name evidence="7" type="ORF">HMI46_07840</name>
</gene>
<dbReference type="Pfam" id="PF00072">
    <property type="entry name" value="Response_reg"/>
    <property type="match status" value="1"/>
</dbReference>
<dbReference type="InterPro" id="IPR009057">
    <property type="entry name" value="Homeodomain-like_sf"/>
</dbReference>
<dbReference type="InterPro" id="IPR011006">
    <property type="entry name" value="CheY-like_superfamily"/>
</dbReference>
<dbReference type="AlphaFoldDB" id="A0AAP6ZUJ5"/>
<feature type="domain" description="Response regulatory" evidence="6">
    <location>
        <begin position="3"/>
        <end position="120"/>
    </location>
</feature>
<protein>
    <submittedName>
        <fullName evidence="7">AraC family transcriptional regulator</fullName>
    </submittedName>
</protein>
<comment type="caution">
    <text evidence="7">The sequence shown here is derived from an EMBL/GenBank/DDBJ whole genome shotgun (WGS) entry which is preliminary data.</text>
</comment>
<dbReference type="SMART" id="SM00448">
    <property type="entry name" value="REC"/>
    <property type="match status" value="1"/>
</dbReference>
<dbReference type="InterPro" id="IPR041522">
    <property type="entry name" value="CdaR_GGDEF"/>
</dbReference>
<reference evidence="7 8" key="1">
    <citation type="submission" date="2020-05" db="EMBL/GenBank/DDBJ databases">
        <title>Whole genome sequencing and identification of novel metabolites from Paenibacillus alvei strain JR949.</title>
        <authorList>
            <person name="Rajendhran J."/>
            <person name="Sree Pranav P."/>
            <person name="Mahalakshmi B."/>
            <person name="Karthikeyan R."/>
        </authorList>
    </citation>
    <scope>NUCLEOTIDE SEQUENCE [LARGE SCALE GENOMIC DNA]</scope>
    <source>
        <strain evidence="7 8">JR949</strain>
    </source>
</reference>
<dbReference type="PROSITE" id="PS00041">
    <property type="entry name" value="HTH_ARAC_FAMILY_1"/>
    <property type="match status" value="1"/>
</dbReference>
<dbReference type="Gene3D" id="3.40.50.2300">
    <property type="match status" value="1"/>
</dbReference>
<dbReference type="GO" id="GO:0043565">
    <property type="term" value="F:sequence-specific DNA binding"/>
    <property type="evidence" value="ECO:0007669"/>
    <property type="project" value="InterPro"/>
</dbReference>
<evidence type="ECO:0000256" key="4">
    <source>
        <dbReference type="PROSITE-ProRule" id="PRU00169"/>
    </source>
</evidence>
<evidence type="ECO:0000256" key="3">
    <source>
        <dbReference type="ARBA" id="ARBA00023163"/>
    </source>
</evidence>
<dbReference type="PROSITE" id="PS50110">
    <property type="entry name" value="RESPONSE_REGULATORY"/>
    <property type="match status" value="1"/>
</dbReference>
<feature type="modified residue" description="4-aspartylphosphate" evidence="4">
    <location>
        <position position="55"/>
    </location>
</feature>
<evidence type="ECO:0000313" key="8">
    <source>
        <dbReference type="Proteomes" id="UP000552038"/>
    </source>
</evidence>